<dbReference type="AlphaFoldDB" id="A0A550BSE8"/>
<evidence type="ECO:0000313" key="4">
    <source>
        <dbReference type="Proteomes" id="UP000320762"/>
    </source>
</evidence>
<reference evidence="3 4" key="1">
    <citation type="journal article" date="2019" name="New Phytol.">
        <title>Comparative genomics reveals unique wood-decay strategies and fruiting body development in the Schizophyllaceae.</title>
        <authorList>
            <person name="Almasi E."/>
            <person name="Sahu N."/>
            <person name="Krizsan K."/>
            <person name="Balint B."/>
            <person name="Kovacs G.M."/>
            <person name="Kiss B."/>
            <person name="Cseklye J."/>
            <person name="Drula E."/>
            <person name="Henrissat B."/>
            <person name="Nagy I."/>
            <person name="Chovatia M."/>
            <person name="Adam C."/>
            <person name="LaButti K."/>
            <person name="Lipzen A."/>
            <person name="Riley R."/>
            <person name="Grigoriev I.V."/>
            <person name="Nagy L.G."/>
        </authorList>
    </citation>
    <scope>NUCLEOTIDE SEQUENCE [LARGE SCALE GENOMIC DNA]</scope>
    <source>
        <strain evidence="3 4">NL-1724</strain>
    </source>
</reference>
<organism evidence="3 4">
    <name type="scientific">Schizophyllum amplum</name>
    <dbReference type="NCBI Taxonomy" id="97359"/>
    <lineage>
        <taxon>Eukaryota</taxon>
        <taxon>Fungi</taxon>
        <taxon>Dikarya</taxon>
        <taxon>Basidiomycota</taxon>
        <taxon>Agaricomycotina</taxon>
        <taxon>Agaricomycetes</taxon>
        <taxon>Agaricomycetidae</taxon>
        <taxon>Agaricales</taxon>
        <taxon>Schizophyllaceae</taxon>
        <taxon>Schizophyllum</taxon>
    </lineage>
</organism>
<feature type="compositionally biased region" description="Basic residues" evidence="1">
    <location>
        <begin position="102"/>
        <end position="112"/>
    </location>
</feature>
<feature type="signal peptide" evidence="2">
    <location>
        <begin position="1"/>
        <end position="18"/>
    </location>
</feature>
<feature type="region of interest" description="Disordered" evidence="1">
    <location>
        <begin position="86"/>
        <end position="112"/>
    </location>
</feature>
<sequence>MTDYGLVVILSNVMLCSCFSLSHHRQSCVPPTPASSIFSLPPAHCIQARLPTTERTVPTHYDRDDVRFGWSSGQWSTWSDPGAAYGAPVPQHAQSMINRGPHSPRMRRLGGR</sequence>
<gene>
    <name evidence="3" type="ORF">BD626DRAFT_63687</name>
</gene>
<proteinExistence type="predicted"/>
<keyword evidence="4" id="KW-1185">Reference proteome</keyword>
<dbReference type="Proteomes" id="UP000320762">
    <property type="component" value="Unassembled WGS sequence"/>
</dbReference>
<name>A0A550BSE8_9AGAR</name>
<evidence type="ECO:0000256" key="2">
    <source>
        <dbReference type="SAM" id="SignalP"/>
    </source>
</evidence>
<feature type="chain" id="PRO_5022243559" description="Secreted protein" evidence="2">
    <location>
        <begin position="19"/>
        <end position="112"/>
    </location>
</feature>
<comment type="caution">
    <text evidence="3">The sequence shown here is derived from an EMBL/GenBank/DDBJ whole genome shotgun (WGS) entry which is preliminary data.</text>
</comment>
<accession>A0A550BSE8</accession>
<dbReference type="EMBL" id="VDMD01000135">
    <property type="protein sequence ID" value="TRM55457.1"/>
    <property type="molecule type" value="Genomic_DNA"/>
</dbReference>
<evidence type="ECO:0008006" key="5">
    <source>
        <dbReference type="Google" id="ProtNLM"/>
    </source>
</evidence>
<evidence type="ECO:0000313" key="3">
    <source>
        <dbReference type="EMBL" id="TRM55457.1"/>
    </source>
</evidence>
<evidence type="ECO:0000256" key="1">
    <source>
        <dbReference type="SAM" id="MobiDB-lite"/>
    </source>
</evidence>
<keyword evidence="2" id="KW-0732">Signal</keyword>
<protein>
    <recommendedName>
        <fullName evidence="5">Secreted protein</fullName>
    </recommendedName>
</protein>